<evidence type="ECO:0000256" key="4">
    <source>
        <dbReference type="ARBA" id="ARBA00022525"/>
    </source>
</evidence>
<evidence type="ECO:0000256" key="7">
    <source>
        <dbReference type="ARBA" id="ARBA00023316"/>
    </source>
</evidence>
<dbReference type="AlphaFoldDB" id="A0AAV7GLB6"/>
<protein>
    <recommendedName>
        <fullName evidence="11">Polygalacturonase</fullName>
    </recommendedName>
</protein>
<accession>A0AAV7GLB6</accession>
<evidence type="ECO:0000256" key="3">
    <source>
        <dbReference type="ARBA" id="ARBA00022512"/>
    </source>
</evidence>
<keyword evidence="3" id="KW-0134">Cell wall</keyword>
<dbReference type="Proteomes" id="UP000775213">
    <property type="component" value="Unassembled WGS sequence"/>
</dbReference>
<dbReference type="GO" id="GO:0005975">
    <property type="term" value="P:carbohydrate metabolic process"/>
    <property type="evidence" value="ECO:0007669"/>
    <property type="project" value="InterPro"/>
</dbReference>
<evidence type="ECO:0000313" key="10">
    <source>
        <dbReference type="Proteomes" id="UP000775213"/>
    </source>
</evidence>
<dbReference type="GO" id="GO:0071555">
    <property type="term" value="P:cell wall organization"/>
    <property type="evidence" value="ECO:0007669"/>
    <property type="project" value="UniProtKB-KW"/>
</dbReference>
<dbReference type="InterPro" id="IPR012334">
    <property type="entry name" value="Pectin_lyas_fold"/>
</dbReference>
<evidence type="ECO:0000256" key="5">
    <source>
        <dbReference type="ARBA" id="ARBA00022801"/>
    </source>
</evidence>
<comment type="similarity">
    <text evidence="2 8">Belongs to the glycosyl hydrolase 28 family.</text>
</comment>
<sequence>MHKTITIVRDDPAIVQDDPASRVKIDNVRFQNIRGTSASDVAINLVCSSLVPCDHITLENINLKPLPPSPGLAPTIPLTACTNVGIAKAIGFETDDFAIISWKGTRRVKTTVAPEERGKDLFVKEGSPRRVTFSTHNAEMWRLRLQIKAELSLPWREQRAKGRRRRKKTRKMIEDVLSSSIDKA</sequence>
<evidence type="ECO:0000256" key="1">
    <source>
        <dbReference type="ARBA" id="ARBA00004191"/>
    </source>
</evidence>
<dbReference type="GO" id="GO:0004650">
    <property type="term" value="F:polygalacturonase activity"/>
    <property type="evidence" value="ECO:0007669"/>
    <property type="project" value="InterPro"/>
</dbReference>
<dbReference type="InterPro" id="IPR000743">
    <property type="entry name" value="Glyco_hydro_28"/>
</dbReference>
<evidence type="ECO:0000256" key="8">
    <source>
        <dbReference type="RuleBase" id="RU361169"/>
    </source>
</evidence>
<keyword evidence="7" id="KW-0961">Cell wall biogenesis/degradation</keyword>
<dbReference type="InterPro" id="IPR011050">
    <property type="entry name" value="Pectin_lyase_fold/virulence"/>
</dbReference>
<comment type="caution">
    <text evidence="9">The sequence shown here is derived from an EMBL/GenBank/DDBJ whole genome shotgun (WGS) entry which is preliminary data.</text>
</comment>
<keyword evidence="4" id="KW-0964">Secreted</keyword>
<keyword evidence="6 8" id="KW-0326">Glycosidase</keyword>
<dbReference type="EMBL" id="JAGFBR010000012">
    <property type="protein sequence ID" value="KAH0457351.1"/>
    <property type="molecule type" value="Genomic_DNA"/>
</dbReference>
<dbReference type="Gene3D" id="2.160.20.10">
    <property type="entry name" value="Single-stranded right-handed beta-helix, Pectin lyase-like"/>
    <property type="match status" value="1"/>
</dbReference>
<keyword evidence="5 8" id="KW-0378">Hydrolase</keyword>
<evidence type="ECO:0000313" key="9">
    <source>
        <dbReference type="EMBL" id="KAH0457351.1"/>
    </source>
</evidence>
<proteinExistence type="inferred from homology"/>
<evidence type="ECO:0008006" key="11">
    <source>
        <dbReference type="Google" id="ProtNLM"/>
    </source>
</evidence>
<dbReference type="SUPFAM" id="SSF51126">
    <property type="entry name" value="Pectin lyase-like"/>
    <property type="match status" value="1"/>
</dbReference>
<organism evidence="9 10">
    <name type="scientific">Dendrobium chrysotoxum</name>
    <name type="common">Orchid</name>
    <dbReference type="NCBI Taxonomy" id="161865"/>
    <lineage>
        <taxon>Eukaryota</taxon>
        <taxon>Viridiplantae</taxon>
        <taxon>Streptophyta</taxon>
        <taxon>Embryophyta</taxon>
        <taxon>Tracheophyta</taxon>
        <taxon>Spermatophyta</taxon>
        <taxon>Magnoliopsida</taxon>
        <taxon>Liliopsida</taxon>
        <taxon>Asparagales</taxon>
        <taxon>Orchidaceae</taxon>
        <taxon>Epidendroideae</taxon>
        <taxon>Malaxideae</taxon>
        <taxon>Dendrobiinae</taxon>
        <taxon>Dendrobium</taxon>
    </lineage>
</organism>
<evidence type="ECO:0000256" key="2">
    <source>
        <dbReference type="ARBA" id="ARBA00008834"/>
    </source>
</evidence>
<name>A0AAV7GLB6_DENCH</name>
<gene>
    <name evidence="9" type="ORF">IEQ34_012666</name>
</gene>
<dbReference type="PANTHER" id="PTHR31375">
    <property type="match status" value="1"/>
</dbReference>
<reference evidence="9 10" key="1">
    <citation type="journal article" date="2021" name="Hortic Res">
        <title>Chromosome-scale assembly of the Dendrobium chrysotoxum genome enhances the understanding of orchid evolution.</title>
        <authorList>
            <person name="Zhang Y."/>
            <person name="Zhang G.Q."/>
            <person name="Zhang D."/>
            <person name="Liu X.D."/>
            <person name="Xu X.Y."/>
            <person name="Sun W.H."/>
            <person name="Yu X."/>
            <person name="Zhu X."/>
            <person name="Wang Z.W."/>
            <person name="Zhao X."/>
            <person name="Zhong W.Y."/>
            <person name="Chen H."/>
            <person name="Yin W.L."/>
            <person name="Huang T."/>
            <person name="Niu S.C."/>
            <person name="Liu Z.J."/>
        </authorList>
    </citation>
    <scope>NUCLEOTIDE SEQUENCE [LARGE SCALE GENOMIC DNA]</scope>
    <source>
        <strain evidence="9">Lindl</strain>
    </source>
</reference>
<comment type="subcellular location">
    <subcellularLocation>
        <location evidence="1">Secreted</location>
        <location evidence="1">Cell wall</location>
    </subcellularLocation>
</comment>
<evidence type="ECO:0000256" key="6">
    <source>
        <dbReference type="ARBA" id="ARBA00023295"/>
    </source>
</evidence>
<dbReference type="Pfam" id="PF00295">
    <property type="entry name" value="Glyco_hydro_28"/>
    <property type="match status" value="1"/>
</dbReference>
<keyword evidence="10" id="KW-1185">Reference proteome</keyword>